<evidence type="ECO:0000313" key="1">
    <source>
        <dbReference type="EMBL" id="SDW37726.1"/>
    </source>
</evidence>
<dbReference type="Proteomes" id="UP000183400">
    <property type="component" value="Unassembled WGS sequence"/>
</dbReference>
<reference evidence="2" key="1">
    <citation type="submission" date="2016-10" db="EMBL/GenBank/DDBJ databases">
        <authorList>
            <person name="Varghese N."/>
            <person name="Submissions S."/>
        </authorList>
    </citation>
    <scope>NUCLEOTIDE SEQUENCE [LARGE SCALE GENOMIC DNA]</scope>
    <source>
        <strain evidence="2">DSM 27839</strain>
    </source>
</reference>
<accession>A0A1H2T186</accession>
<keyword evidence="2" id="KW-1185">Reference proteome</keyword>
<evidence type="ECO:0000313" key="2">
    <source>
        <dbReference type="Proteomes" id="UP000183400"/>
    </source>
</evidence>
<dbReference type="AlphaFoldDB" id="A0A1H2T186"/>
<dbReference type="EMBL" id="FNNP01000001">
    <property type="protein sequence ID" value="SDW37726.1"/>
    <property type="molecule type" value="Genomic_DNA"/>
</dbReference>
<gene>
    <name evidence="1" type="ORF">SAMN05444358_101666</name>
</gene>
<organism evidence="1 2">
    <name type="scientific">Ruegeria halocynthiae</name>
    <dbReference type="NCBI Taxonomy" id="985054"/>
    <lineage>
        <taxon>Bacteria</taxon>
        <taxon>Pseudomonadati</taxon>
        <taxon>Pseudomonadota</taxon>
        <taxon>Alphaproteobacteria</taxon>
        <taxon>Rhodobacterales</taxon>
        <taxon>Roseobacteraceae</taxon>
        <taxon>Ruegeria</taxon>
    </lineage>
</organism>
<sequence>MTLAYREMQMVANKSFFQLEFAGQCHKQQTLNDLRIIVMGKQCQKI</sequence>
<protein>
    <submittedName>
        <fullName evidence="1">Uncharacterized protein</fullName>
    </submittedName>
</protein>
<proteinExistence type="predicted"/>
<name>A0A1H2T186_9RHOB</name>